<keyword evidence="8" id="KW-0805">Transcription regulation</keyword>
<dbReference type="GO" id="GO:1990610">
    <property type="term" value="F:acetolactate synthase regulator activity"/>
    <property type="evidence" value="ECO:0007669"/>
    <property type="project" value="InterPro"/>
</dbReference>
<dbReference type="SUPFAM" id="SSF47413">
    <property type="entry name" value="lambda repressor-like DNA-binding domains"/>
    <property type="match status" value="1"/>
</dbReference>
<keyword evidence="11" id="KW-0804">Transcription</keyword>
<dbReference type="EMBL" id="HG807188">
    <property type="protein sequence ID" value="CDW60552.1"/>
    <property type="molecule type" value="Genomic_DNA"/>
</dbReference>
<comment type="subunit">
    <text evidence="4">Homotetramer.</text>
</comment>
<comment type="similarity">
    <text evidence="3">Belongs to the acetolactate synthase small subunit family.</text>
</comment>
<evidence type="ECO:0000256" key="4">
    <source>
        <dbReference type="ARBA" id="ARBA00011881"/>
    </source>
</evidence>
<dbReference type="GO" id="GO:0008652">
    <property type="term" value="P:amino acid biosynthetic process"/>
    <property type="evidence" value="ECO:0007669"/>
    <property type="project" value="UniProtKB-KW"/>
</dbReference>
<evidence type="ECO:0000256" key="10">
    <source>
        <dbReference type="ARBA" id="ARBA00023159"/>
    </source>
</evidence>
<dbReference type="PROSITE" id="PS00356">
    <property type="entry name" value="HTH_LACI_1"/>
    <property type="match status" value="1"/>
</dbReference>
<dbReference type="FunFam" id="1.10.260.40:FF:000008">
    <property type="entry name" value="Fructose repressor (Catabolite repressor/activator)"/>
    <property type="match status" value="1"/>
</dbReference>
<dbReference type="SUPFAM" id="SSF55021">
    <property type="entry name" value="ACT-like"/>
    <property type="match status" value="1"/>
</dbReference>
<accession>A0A077ZJI9</accession>
<dbReference type="FunFam" id="3.40.50.2300:FF:000022">
    <property type="entry name" value="Fructose repressor (Catabolite repressor/activator)"/>
    <property type="match status" value="1"/>
</dbReference>
<keyword evidence="10" id="KW-0010">Activator</keyword>
<evidence type="ECO:0000256" key="1">
    <source>
        <dbReference type="ARBA" id="ARBA00004974"/>
    </source>
</evidence>
<dbReference type="InterPro" id="IPR004789">
    <property type="entry name" value="Acetalactate_synth_ssu"/>
</dbReference>
<protein>
    <recommendedName>
        <fullName evidence="5">Catabolite repressor/activator</fullName>
    </recommendedName>
    <alternativeName>
        <fullName evidence="13">Fructose repressor</fullName>
    </alternativeName>
</protein>
<keyword evidence="12" id="KW-0100">Branched-chain amino acid biosynthesis</keyword>
<dbReference type="CDD" id="cd01392">
    <property type="entry name" value="HTH_LacI"/>
    <property type="match status" value="1"/>
</dbReference>
<keyword evidence="9" id="KW-0238">DNA-binding</keyword>
<dbReference type="Gene3D" id="3.40.50.2300">
    <property type="match status" value="2"/>
</dbReference>
<dbReference type="InterPro" id="IPR012781">
    <property type="entry name" value="Fruct_sucro_rep"/>
</dbReference>
<evidence type="ECO:0000256" key="8">
    <source>
        <dbReference type="ARBA" id="ARBA00023015"/>
    </source>
</evidence>
<gene>
    <name evidence="15" type="ORF">TTRE_0000894001</name>
</gene>
<dbReference type="Proteomes" id="UP000030665">
    <property type="component" value="Unassembled WGS sequence"/>
</dbReference>
<dbReference type="AlphaFoldDB" id="A0A077ZJI9"/>
<dbReference type="InterPro" id="IPR010982">
    <property type="entry name" value="Lambda_DNA-bd_dom_sf"/>
</dbReference>
<dbReference type="PANTHER" id="PTHR30146:SF45">
    <property type="entry name" value="CATABOLITE REPRESSOR_ACTIVATOR"/>
    <property type="match status" value="1"/>
</dbReference>
<dbReference type="Gene3D" id="3.30.70.260">
    <property type="match status" value="1"/>
</dbReference>
<dbReference type="NCBIfam" id="TIGR00119">
    <property type="entry name" value="acolac_sm"/>
    <property type="match status" value="1"/>
</dbReference>
<dbReference type="InterPro" id="IPR027271">
    <property type="entry name" value="Acetolactate_synth/TF_NikR_C"/>
</dbReference>
<dbReference type="NCBIfam" id="TIGR02417">
    <property type="entry name" value="fruct_sucro_rep"/>
    <property type="match status" value="1"/>
</dbReference>
<dbReference type="GO" id="GO:0003700">
    <property type="term" value="F:DNA-binding transcription factor activity"/>
    <property type="evidence" value="ECO:0007669"/>
    <property type="project" value="TreeGrafter"/>
</dbReference>
<dbReference type="GO" id="GO:0009082">
    <property type="term" value="P:branched-chain amino acid biosynthetic process"/>
    <property type="evidence" value="ECO:0007669"/>
    <property type="project" value="UniProtKB-KW"/>
</dbReference>
<evidence type="ECO:0000256" key="5">
    <source>
        <dbReference type="ARBA" id="ARBA00017103"/>
    </source>
</evidence>
<dbReference type="FunFam" id="3.30.70.1150:FF:000001">
    <property type="entry name" value="Acetolactate synthase small subunit"/>
    <property type="match status" value="1"/>
</dbReference>
<evidence type="ECO:0000256" key="11">
    <source>
        <dbReference type="ARBA" id="ARBA00023163"/>
    </source>
</evidence>
<dbReference type="GO" id="GO:0009750">
    <property type="term" value="P:response to fructose"/>
    <property type="evidence" value="ECO:0007669"/>
    <property type="project" value="InterPro"/>
</dbReference>
<dbReference type="PROSITE" id="PS50932">
    <property type="entry name" value="HTH_LACI_2"/>
    <property type="match status" value="1"/>
</dbReference>
<evidence type="ECO:0000256" key="9">
    <source>
        <dbReference type="ARBA" id="ARBA00023125"/>
    </source>
</evidence>
<dbReference type="Pfam" id="PF00356">
    <property type="entry name" value="LacI"/>
    <property type="match status" value="1"/>
</dbReference>
<comment type="pathway">
    <text evidence="2">Amino-acid biosynthesis; L-valine biosynthesis; L-valine from pyruvate: step 1/4.</text>
</comment>
<dbReference type="Pfam" id="PF10369">
    <property type="entry name" value="ALS_ss_C"/>
    <property type="match status" value="1"/>
</dbReference>
<evidence type="ECO:0000259" key="14">
    <source>
        <dbReference type="PROSITE" id="PS50932"/>
    </source>
</evidence>
<evidence type="ECO:0000256" key="12">
    <source>
        <dbReference type="ARBA" id="ARBA00023304"/>
    </source>
</evidence>
<evidence type="ECO:0000313" key="16">
    <source>
        <dbReference type="Proteomes" id="UP000030665"/>
    </source>
</evidence>
<evidence type="ECO:0000256" key="6">
    <source>
        <dbReference type="ARBA" id="ARBA00022491"/>
    </source>
</evidence>
<dbReference type="CDD" id="cd06274">
    <property type="entry name" value="PBP1_FruR"/>
    <property type="match status" value="1"/>
</dbReference>
<dbReference type="NCBIfam" id="NF008864">
    <property type="entry name" value="PRK11895.1"/>
    <property type="match status" value="1"/>
</dbReference>
<keyword evidence="6" id="KW-0678">Repressor</keyword>
<dbReference type="PANTHER" id="PTHR30146">
    <property type="entry name" value="LACI-RELATED TRANSCRIPTIONAL REPRESSOR"/>
    <property type="match status" value="1"/>
</dbReference>
<dbReference type="InterPro" id="IPR001761">
    <property type="entry name" value="Peripla_BP/Lac1_sug-bd_dom"/>
</dbReference>
<dbReference type="NCBIfam" id="NF008452">
    <property type="entry name" value="PRK11303.1"/>
    <property type="match status" value="1"/>
</dbReference>
<keyword evidence="7" id="KW-0028">Amino-acid biosynthesis</keyword>
<dbReference type="SMART" id="SM00354">
    <property type="entry name" value="HTH_LACI"/>
    <property type="match status" value="1"/>
</dbReference>
<reference evidence="15" key="1">
    <citation type="submission" date="2014-01" db="EMBL/GenBank/DDBJ databases">
        <authorList>
            <person name="Aslett M."/>
        </authorList>
    </citation>
    <scope>NUCLEOTIDE SEQUENCE</scope>
</reference>
<dbReference type="FunFam" id="3.40.50.2300:FF:000049">
    <property type="entry name" value="Fructose repressor FruR"/>
    <property type="match status" value="1"/>
</dbReference>
<sequence>MTIQTVGDEKVLEQIEKQLHKLVDVLRVSELGQGAHVEREIMLVKIQASGYGRDEVKRNTEIFRGQIIDVTPSLYTVQLAGTSGKLDAFLASIRDVAKIVEVARSGAIVKLDEIARLAGVSRTTASYVINGKAKQYRVSDKTVEKVMAVVREHNYHPNAVAAGLRAGRTRSIGLVIPDLENTSYTRIANYLERQARQRGYQLLIACSEDQPDNEMRCIEHLLQRQVDAIIVSTSLPPEHPFYQRWANDPFPIVALDRALDREHFTSVVGADQDDAEMLAEELRKFPAETVLYLGALPELSVSFLREQGFRTAWKDDPREVHFLYANSYEREAAAQLFEKWLETHPMPQALFTTSFALLQGVMDVTLRRDGKLPSDLAIATFGDNELLDFLQCPVLAVAQRHRDVAERVLEIVLASLDEPRKPKPGLTRIKRNLYRRGVLSRS</sequence>
<dbReference type="Gene3D" id="1.10.260.40">
    <property type="entry name" value="lambda repressor-like DNA-binding domains"/>
    <property type="match status" value="1"/>
</dbReference>
<comment type="pathway">
    <text evidence="1">Amino-acid biosynthesis; L-isoleucine biosynthesis; L-isoleucine from 2-oxobutanoate: step 1/4.</text>
</comment>
<dbReference type="InterPro" id="IPR000843">
    <property type="entry name" value="HTH_LacI"/>
</dbReference>
<reference evidence="15" key="2">
    <citation type="submission" date="2014-03" db="EMBL/GenBank/DDBJ databases">
        <title>The whipworm genome and dual-species transcriptomics of an intimate host-pathogen interaction.</title>
        <authorList>
            <person name="Foth B.J."/>
            <person name="Tsai I.J."/>
            <person name="Reid A.J."/>
            <person name="Bancroft A.J."/>
            <person name="Nichol S."/>
            <person name="Tracey A."/>
            <person name="Holroyd N."/>
            <person name="Cotton J.A."/>
            <person name="Stanley E.J."/>
            <person name="Zarowiecki M."/>
            <person name="Liu J.Z."/>
            <person name="Huckvale T."/>
            <person name="Cooper P.J."/>
            <person name="Grencis R.K."/>
            <person name="Berriman M."/>
        </authorList>
    </citation>
    <scope>NUCLEOTIDE SEQUENCE [LARGE SCALE GENOMIC DNA]</scope>
</reference>
<dbReference type="STRING" id="36087.A0A077ZJI9"/>
<dbReference type="Gene3D" id="3.30.70.1150">
    <property type="entry name" value="ACT-like. Chain A, domain 2"/>
    <property type="match status" value="1"/>
</dbReference>
<evidence type="ECO:0000313" key="15">
    <source>
        <dbReference type="EMBL" id="CDW60552.1"/>
    </source>
</evidence>
<dbReference type="InterPro" id="IPR019455">
    <property type="entry name" value="Acetolactate_synth_ssu_C"/>
</dbReference>
<evidence type="ECO:0000256" key="7">
    <source>
        <dbReference type="ARBA" id="ARBA00022605"/>
    </source>
</evidence>
<evidence type="ECO:0000256" key="13">
    <source>
        <dbReference type="ARBA" id="ARBA00031334"/>
    </source>
</evidence>
<name>A0A077ZJI9_TRITR</name>
<keyword evidence="16" id="KW-1185">Reference proteome</keyword>
<evidence type="ECO:0000256" key="2">
    <source>
        <dbReference type="ARBA" id="ARBA00005025"/>
    </source>
</evidence>
<dbReference type="GO" id="GO:0000976">
    <property type="term" value="F:transcription cis-regulatory region binding"/>
    <property type="evidence" value="ECO:0007669"/>
    <property type="project" value="TreeGrafter"/>
</dbReference>
<dbReference type="SUPFAM" id="SSF53822">
    <property type="entry name" value="Periplasmic binding protein-like I"/>
    <property type="match status" value="1"/>
</dbReference>
<feature type="domain" description="HTH lacI-type" evidence="14">
    <location>
        <begin position="109"/>
        <end position="166"/>
    </location>
</feature>
<organism evidence="15 16">
    <name type="scientific">Trichuris trichiura</name>
    <name type="common">Whipworm</name>
    <name type="synonym">Trichocephalus trichiurus</name>
    <dbReference type="NCBI Taxonomy" id="36087"/>
    <lineage>
        <taxon>Eukaryota</taxon>
        <taxon>Metazoa</taxon>
        <taxon>Ecdysozoa</taxon>
        <taxon>Nematoda</taxon>
        <taxon>Enoplea</taxon>
        <taxon>Dorylaimia</taxon>
        <taxon>Trichinellida</taxon>
        <taxon>Trichuridae</taxon>
        <taxon>Trichuris</taxon>
    </lineage>
</organism>
<evidence type="ECO:0000256" key="3">
    <source>
        <dbReference type="ARBA" id="ARBA00006341"/>
    </source>
</evidence>
<dbReference type="Pfam" id="PF00532">
    <property type="entry name" value="Peripla_BP_1"/>
    <property type="match status" value="1"/>
</dbReference>
<proteinExistence type="inferred from homology"/>
<dbReference type="InterPro" id="IPR045865">
    <property type="entry name" value="ACT-like_dom_sf"/>
</dbReference>
<dbReference type="OrthoDB" id="10035416at2759"/>
<dbReference type="InterPro" id="IPR028082">
    <property type="entry name" value="Peripla_BP_I"/>
</dbReference>